<proteinExistence type="predicted"/>
<feature type="compositionally biased region" description="Polar residues" evidence="1">
    <location>
        <begin position="1"/>
        <end position="16"/>
    </location>
</feature>
<keyword evidence="3" id="KW-1185">Reference proteome</keyword>
<name>S8AKV6_DACHA</name>
<feature type="region of interest" description="Disordered" evidence="1">
    <location>
        <begin position="1"/>
        <end position="76"/>
    </location>
</feature>
<feature type="region of interest" description="Disordered" evidence="1">
    <location>
        <begin position="114"/>
        <end position="140"/>
    </location>
</feature>
<protein>
    <submittedName>
        <fullName evidence="2">Uncharacterized protein</fullName>
    </submittedName>
</protein>
<evidence type="ECO:0000313" key="2">
    <source>
        <dbReference type="EMBL" id="EPS43544.1"/>
    </source>
</evidence>
<evidence type="ECO:0000313" key="3">
    <source>
        <dbReference type="Proteomes" id="UP000015100"/>
    </source>
</evidence>
<gene>
    <name evidence="2" type="ORF">H072_2481</name>
</gene>
<dbReference type="HOGENOM" id="CLU_979941_0_0_1"/>
<sequence length="299" mass="32246">MAPKTNPKTTSTTADQNLDDLVASTKGKPKDLAPGLRPRPQPDVRFTLAMAEFGGLPPPAPGPPPPPPPPLQPPVKILAKTPQNKIPITPKKPIGKLDSPAPADVMDELKARIAQRNSPCPGNTFQEPRRIPPRSRSPIVNEKIAAELKGGIARLKSPPCEAAEDIRREQIAQKERDECLKATRNPPKITKKLGQSSKITDVAAAPPVLKTLAPAAGTKPGPRKLVVSKNDNTNSAVATQQEKQDTCGNGKVDTEDFDPYVYWSIKILGLSLMFIGVLNLELYIRGLSNLIESMVVETD</sequence>
<dbReference type="OrthoDB" id="5415194at2759"/>
<dbReference type="EMBL" id="AQGS01000072">
    <property type="protein sequence ID" value="EPS43544.1"/>
    <property type="molecule type" value="Genomic_DNA"/>
</dbReference>
<feature type="compositionally biased region" description="Polar residues" evidence="1">
    <location>
        <begin position="115"/>
        <end position="126"/>
    </location>
</feature>
<comment type="caution">
    <text evidence="2">The sequence shown here is derived from an EMBL/GenBank/DDBJ whole genome shotgun (WGS) entry which is preliminary data.</text>
</comment>
<feature type="compositionally biased region" description="Pro residues" evidence="1">
    <location>
        <begin position="56"/>
        <end position="73"/>
    </location>
</feature>
<accession>S8AKV6</accession>
<dbReference type="Proteomes" id="UP000015100">
    <property type="component" value="Unassembled WGS sequence"/>
</dbReference>
<feature type="region of interest" description="Disordered" evidence="1">
    <location>
        <begin position="83"/>
        <end position="102"/>
    </location>
</feature>
<dbReference type="OMA" id="ISWNIHI"/>
<evidence type="ECO:0000256" key="1">
    <source>
        <dbReference type="SAM" id="MobiDB-lite"/>
    </source>
</evidence>
<reference evidence="3" key="2">
    <citation type="submission" date="2013-04" db="EMBL/GenBank/DDBJ databases">
        <title>Genomic mechanisms accounting for the adaptation to parasitism in nematode-trapping fungi.</title>
        <authorList>
            <person name="Ahren D.G."/>
        </authorList>
    </citation>
    <scope>NUCLEOTIDE SEQUENCE [LARGE SCALE GENOMIC DNA]</scope>
    <source>
        <strain evidence="3">CBS 200.50</strain>
    </source>
</reference>
<organism evidence="2 3">
    <name type="scientific">Dactylellina haptotyla (strain CBS 200.50)</name>
    <name type="common">Nematode-trapping fungus</name>
    <name type="synonym">Monacrosporium haptotylum</name>
    <dbReference type="NCBI Taxonomy" id="1284197"/>
    <lineage>
        <taxon>Eukaryota</taxon>
        <taxon>Fungi</taxon>
        <taxon>Dikarya</taxon>
        <taxon>Ascomycota</taxon>
        <taxon>Pezizomycotina</taxon>
        <taxon>Orbiliomycetes</taxon>
        <taxon>Orbiliales</taxon>
        <taxon>Orbiliaceae</taxon>
        <taxon>Dactylellina</taxon>
    </lineage>
</organism>
<reference evidence="2 3" key="1">
    <citation type="journal article" date="2013" name="PLoS Genet.">
        <title>Genomic mechanisms accounting for the adaptation to parasitism in nematode-trapping fungi.</title>
        <authorList>
            <person name="Meerupati T."/>
            <person name="Andersson K.M."/>
            <person name="Friman E."/>
            <person name="Kumar D."/>
            <person name="Tunlid A."/>
            <person name="Ahren D."/>
        </authorList>
    </citation>
    <scope>NUCLEOTIDE SEQUENCE [LARGE SCALE GENOMIC DNA]</scope>
    <source>
        <strain evidence="2 3">CBS 200.50</strain>
    </source>
</reference>
<dbReference type="AlphaFoldDB" id="S8AKV6"/>